<keyword evidence="1" id="KW-0732">Signal</keyword>
<dbReference type="EMBL" id="JANVFU010000004">
    <property type="protein sequence ID" value="KAJ3746859.1"/>
    <property type="molecule type" value="Genomic_DNA"/>
</dbReference>
<proteinExistence type="predicted"/>
<keyword evidence="3" id="KW-1185">Reference proteome</keyword>
<dbReference type="AlphaFoldDB" id="A0A9W8U023"/>
<gene>
    <name evidence="2" type="ORF">DFH05DRAFT_992695</name>
</gene>
<evidence type="ECO:0000313" key="2">
    <source>
        <dbReference type="EMBL" id="KAJ3746859.1"/>
    </source>
</evidence>
<dbReference type="Proteomes" id="UP001142393">
    <property type="component" value="Unassembled WGS sequence"/>
</dbReference>
<protein>
    <submittedName>
        <fullName evidence="2">Uncharacterized protein</fullName>
    </submittedName>
</protein>
<organism evidence="2 3">
    <name type="scientific">Lentinula detonsa</name>
    <dbReference type="NCBI Taxonomy" id="2804962"/>
    <lineage>
        <taxon>Eukaryota</taxon>
        <taxon>Fungi</taxon>
        <taxon>Dikarya</taxon>
        <taxon>Basidiomycota</taxon>
        <taxon>Agaricomycotina</taxon>
        <taxon>Agaricomycetes</taxon>
        <taxon>Agaricomycetidae</taxon>
        <taxon>Agaricales</taxon>
        <taxon>Marasmiineae</taxon>
        <taxon>Omphalotaceae</taxon>
        <taxon>Lentinula</taxon>
    </lineage>
</organism>
<reference evidence="2 3" key="1">
    <citation type="journal article" date="2023" name="Proc. Natl. Acad. Sci. U.S.A.">
        <title>A global phylogenomic analysis of the shiitake genus Lentinula.</title>
        <authorList>
            <person name="Sierra-Patev S."/>
            <person name="Min B."/>
            <person name="Naranjo-Ortiz M."/>
            <person name="Looney B."/>
            <person name="Konkel Z."/>
            <person name="Slot J.C."/>
            <person name="Sakamoto Y."/>
            <person name="Steenwyk J.L."/>
            <person name="Rokas A."/>
            <person name="Carro J."/>
            <person name="Camarero S."/>
            <person name="Ferreira P."/>
            <person name="Molpeceres G."/>
            <person name="Ruiz-Duenas F.J."/>
            <person name="Serrano A."/>
            <person name="Henrissat B."/>
            <person name="Drula E."/>
            <person name="Hughes K.W."/>
            <person name="Mata J.L."/>
            <person name="Ishikawa N.K."/>
            <person name="Vargas-Isla R."/>
            <person name="Ushijima S."/>
            <person name="Smith C.A."/>
            <person name="Donoghue J."/>
            <person name="Ahrendt S."/>
            <person name="Andreopoulos W."/>
            <person name="He G."/>
            <person name="LaButti K."/>
            <person name="Lipzen A."/>
            <person name="Ng V."/>
            <person name="Riley R."/>
            <person name="Sandor L."/>
            <person name="Barry K."/>
            <person name="Martinez A.T."/>
            <person name="Xiao Y."/>
            <person name="Gibbons J.G."/>
            <person name="Terashima K."/>
            <person name="Grigoriev I.V."/>
            <person name="Hibbett D."/>
        </authorList>
    </citation>
    <scope>NUCLEOTIDE SEQUENCE [LARGE SCALE GENOMIC DNA]</scope>
    <source>
        <strain evidence="2 3">TFB7810</strain>
    </source>
</reference>
<accession>A0A9W8U023</accession>
<comment type="caution">
    <text evidence="2">The sequence shown here is derived from an EMBL/GenBank/DDBJ whole genome shotgun (WGS) entry which is preliminary data.</text>
</comment>
<name>A0A9W8U023_9AGAR</name>
<evidence type="ECO:0000313" key="3">
    <source>
        <dbReference type="Proteomes" id="UP001142393"/>
    </source>
</evidence>
<feature type="signal peptide" evidence="1">
    <location>
        <begin position="1"/>
        <end position="26"/>
    </location>
</feature>
<sequence length="250" mass="27518">MIRLIRNVALCIFCTFIPSLTISTLAAPSQVLIQNDRSYAPLEARIQPSFSLLKDHLLEEFNEDWIIGVYGEHNLKEFGLFYKNLKGLKVKQQQPYAPEPLPGLKRAIKGKAPATDSIKLVPLPPAATLANVTLGGAKEVMNSVKGYTIMAKAFTEAALDDKWVVAEASALKKMGTLAGSGKLSTWPVDGEARPVILMQYKGKSLRQYPCYQALQKSDSARFSEVVVGGLASQLKKELWRIVQRMGILNA</sequence>
<feature type="chain" id="PRO_5040995002" evidence="1">
    <location>
        <begin position="27"/>
        <end position="250"/>
    </location>
</feature>
<evidence type="ECO:0000256" key="1">
    <source>
        <dbReference type="SAM" id="SignalP"/>
    </source>
</evidence>